<organism evidence="2 3">
    <name type="scientific">Polyplosphaeria fusca</name>
    <dbReference type="NCBI Taxonomy" id="682080"/>
    <lineage>
        <taxon>Eukaryota</taxon>
        <taxon>Fungi</taxon>
        <taxon>Dikarya</taxon>
        <taxon>Ascomycota</taxon>
        <taxon>Pezizomycotina</taxon>
        <taxon>Dothideomycetes</taxon>
        <taxon>Pleosporomycetidae</taxon>
        <taxon>Pleosporales</taxon>
        <taxon>Tetraplosphaeriaceae</taxon>
        <taxon>Polyplosphaeria</taxon>
    </lineage>
</organism>
<keyword evidence="1" id="KW-0732">Signal</keyword>
<reference evidence="2" key="1">
    <citation type="journal article" date="2020" name="Stud. Mycol.">
        <title>101 Dothideomycetes genomes: a test case for predicting lifestyles and emergence of pathogens.</title>
        <authorList>
            <person name="Haridas S."/>
            <person name="Albert R."/>
            <person name="Binder M."/>
            <person name="Bloem J."/>
            <person name="Labutti K."/>
            <person name="Salamov A."/>
            <person name="Andreopoulos B."/>
            <person name="Baker S."/>
            <person name="Barry K."/>
            <person name="Bills G."/>
            <person name="Bluhm B."/>
            <person name="Cannon C."/>
            <person name="Castanera R."/>
            <person name="Culley D."/>
            <person name="Daum C."/>
            <person name="Ezra D."/>
            <person name="Gonzalez J."/>
            <person name="Henrissat B."/>
            <person name="Kuo A."/>
            <person name="Liang C."/>
            <person name="Lipzen A."/>
            <person name="Lutzoni F."/>
            <person name="Magnuson J."/>
            <person name="Mondo S."/>
            <person name="Nolan M."/>
            <person name="Ohm R."/>
            <person name="Pangilinan J."/>
            <person name="Park H.-J."/>
            <person name="Ramirez L."/>
            <person name="Alfaro M."/>
            <person name="Sun H."/>
            <person name="Tritt A."/>
            <person name="Yoshinaga Y."/>
            <person name="Zwiers L.-H."/>
            <person name="Turgeon B."/>
            <person name="Goodwin S."/>
            <person name="Spatafora J."/>
            <person name="Crous P."/>
            <person name="Grigoriev I."/>
        </authorList>
    </citation>
    <scope>NUCLEOTIDE SEQUENCE</scope>
    <source>
        <strain evidence="2">CBS 125425</strain>
    </source>
</reference>
<feature type="signal peptide" evidence="1">
    <location>
        <begin position="1"/>
        <end position="15"/>
    </location>
</feature>
<protein>
    <submittedName>
        <fullName evidence="2">Uncharacterized protein</fullName>
    </submittedName>
</protein>
<name>A0A9P4QZK4_9PLEO</name>
<evidence type="ECO:0000313" key="3">
    <source>
        <dbReference type="Proteomes" id="UP000799444"/>
    </source>
</evidence>
<dbReference type="EMBL" id="ML996152">
    <property type="protein sequence ID" value="KAF2734077.1"/>
    <property type="molecule type" value="Genomic_DNA"/>
</dbReference>
<keyword evidence="3" id="KW-1185">Reference proteome</keyword>
<dbReference type="Proteomes" id="UP000799444">
    <property type="component" value="Unassembled WGS sequence"/>
</dbReference>
<evidence type="ECO:0000256" key="1">
    <source>
        <dbReference type="SAM" id="SignalP"/>
    </source>
</evidence>
<dbReference type="OrthoDB" id="5406216at2759"/>
<accession>A0A9P4QZK4</accession>
<dbReference type="AlphaFoldDB" id="A0A9P4QZK4"/>
<gene>
    <name evidence="2" type="ORF">EJ04DRAFT_523933</name>
</gene>
<comment type="caution">
    <text evidence="2">The sequence shown here is derived from an EMBL/GenBank/DDBJ whole genome shotgun (WGS) entry which is preliminary data.</text>
</comment>
<feature type="chain" id="PRO_5040470973" evidence="1">
    <location>
        <begin position="16"/>
        <end position="168"/>
    </location>
</feature>
<proteinExistence type="predicted"/>
<evidence type="ECO:0000313" key="2">
    <source>
        <dbReference type="EMBL" id="KAF2734077.1"/>
    </source>
</evidence>
<sequence length="168" mass="17045">MRISYTSAFLLPALAFSHVIQPGPEPASAVSSIPTATHVSLPQSDAPAPAPTKTASLPEQLDLRQAAQPQANPQAGGAPAEEDSVTVQWVETSVAGVKTWVPKTITVKFEAVPSQLPGPGKGVIGMGTIEGETGKTKTVAEGAAHTMGAQWFRGVAVAAGVGLVGMVA</sequence>